<name>A0A642UYE4_DIURU</name>
<sequence>MAFLLLLVTPLPFAIRTKIVDFTFFLQKNKHYRTFVAFFVVLMSLQVADCVQKLQRFQKTNNPYFAQDANKPLSYDQLASKFYAQRNLYISGAVLYLTIAIYTVVTIVRKLVVKEKAIRMVESGEIESPTAADDSAKLMAQIEKRNKEIEALSAQVNNLQREYDGLSTSQPVAKDD</sequence>
<dbReference type="GO" id="GO:0005789">
    <property type="term" value="C:endoplasmic reticulum membrane"/>
    <property type="evidence" value="ECO:0007669"/>
    <property type="project" value="UniProtKB-SubCell"/>
</dbReference>
<dbReference type="GO" id="GO:0070973">
    <property type="term" value="P:protein localization to endoplasmic reticulum exit site"/>
    <property type="evidence" value="ECO:0007669"/>
    <property type="project" value="UniProtKB-UniRule"/>
</dbReference>
<dbReference type="InterPro" id="IPR008417">
    <property type="entry name" value="BAP29/BAP31"/>
</dbReference>
<evidence type="ECO:0000259" key="7">
    <source>
        <dbReference type="Pfam" id="PF05529"/>
    </source>
</evidence>
<comment type="caution">
    <text evidence="8">The sequence shown here is derived from an EMBL/GenBank/DDBJ whole genome shotgun (WGS) entry which is preliminary data.</text>
</comment>
<evidence type="ECO:0000313" key="9">
    <source>
        <dbReference type="Proteomes" id="UP000449547"/>
    </source>
</evidence>
<comment type="caution">
    <text evidence="5">Lacks conserved residue(s) required for the propagation of feature annotation.</text>
</comment>
<comment type="similarity">
    <text evidence="5">Belongs to the BCAP29/BCAP31 family.</text>
</comment>
<evidence type="ECO:0000256" key="4">
    <source>
        <dbReference type="ARBA" id="ARBA00023136"/>
    </source>
</evidence>
<reference evidence="8 9" key="1">
    <citation type="submission" date="2019-07" db="EMBL/GenBank/DDBJ databases">
        <title>Genome assembly of two rare yeast pathogens: Diutina rugosa and Trichomonascus ciferrii.</title>
        <authorList>
            <person name="Mixao V."/>
            <person name="Saus E."/>
            <person name="Hansen A."/>
            <person name="Lass-Flor C."/>
            <person name="Gabaldon T."/>
        </authorList>
    </citation>
    <scope>NUCLEOTIDE SEQUENCE [LARGE SCALE GENOMIC DNA]</scope>
    <source>
        <strain evidence="8 9">CBS 613</strain>
    </source>
</reference>
<protein>
    <recommendedName>
        <fullName evidence="5">Endoplasmic reticulum transmembrane protein</fullName>
    </recommendedName>
</protein>
<dbReference type="PANTHER" id="PTHR12701">
    <property type="entry name" value="BCR-ASSOCIATED PROTEIN, BAP"/>
    <property type="match status" value="1"/>
</dbReference>
<dbReference type="Proteomes" id="UP000449547">
    <property type="component" value="Unassembled WGS sequence"/>
</dbReference>
<feature type="transmembrane region" description="Helical" evidence="5">
    <location>
        <begin position="32"/>
        <end position="51"/>
    </location>
</feature>
<dbReference type="OrthoDB" id="435607at2759"/>
<keyword evidence="4 5" id="KW-0472">Membrane</keyword>
<evidence type="ECO:0000256" key="6">
    <source>
        <dbReference type="SAM" id="Coils"/>
    </source>
</evidence>
<accession>A0A642UYE4</accession>
<keyword evidence="5" id="KW-0813">Transport</keyword>
<dbReference type="EMBL" id="SWFT01000019">
    <property type="protein sequence ID" value="KAA8907758.1"/>
    <property type="molecule type" value="Genomic_DNA"/>
</dbReference>
<feature type="coiled-coil region" evidence="6">
    <location>
        <begin position="135"/>
        <end position="169"/>
    </location>
</feature>
<dbReference type="OMA" id="MRFRTIA"/>
<keyword evidence="3 5" id="KW-1133">Transmembrane helix</keyword>
<evidence type="ECO:0000256" key="1">
    <source>
        <dbReference type="ARBA" id="ARBA00004141"/>
    </source>
</evidence>
<dbReference type="VEuPathDB" id="FungiDB:DIURU_000445"/>
<evidence type="ECO:0000256" key="5">
    <source>
        <dbReference type="RuleBase" id="RU367026"/>
    </source>
</evidence>
<proteinExistence type="inferred from homology"/>
<dbReference type="AlphaFoldDB" id="A0A642UYE4"/>
<evidence type="ECO:0000256" key="2">
    <source>
        <dbReference type="ARBA" id="ARBA00022692"/>
    </source>
</evidence>
<dbReference type="GO" id="GO:0006886">
    <property type="term" value="P:intracellular protein transport"/>
    <property type="evidence" value="ECO:0007669"/>
    <property type="project" value="UniProtKB-UniRule"/>
</dbReference>
<dbReference type="GeneID" id="54779098"/>
<keyword evidence="6" id="KW-0175">Coiled coil</keyword>
<feature type="domain" description="BAP29/BAP31 transmembrane" evidence="7">
    <location>
        <begin position="1"/>
        <end position="118"/>
    </location>
</feature>
<dbReference type="PANTHER" id="PTHR12701:SF19">
    <property type="entry name" value="ENDOPLASMIC RETICULUM TRANSMEMBRANE PROTEIN 1-RELATED"/>
    <property type="match status" value="1"/>
</dbReference>
<comment type="subcellular location">
    <subcellularLocation>
        <location evidence="5">Endoplasmic reticulum membrane</location>
        <topology evidence="5">Multi-pass membrane protein</topology>
    </subcellularLocation>
    <subcellularLocation>
        <location evidence="1">Membrane</location>
        <topology evidence="1">Multi-pass membrane protein</topology>
    </subcellularLocation>
</comment>
<keyword evidence="5" id="KW-0256">Endoplasmic reticulum</keyword>
<dbReference type="RefSeq" id="XP_034014764.1">
    <property type="nucleotide sequence ID" value="XM_034157324.1"/>
</dbReference>
<evidence type="ECO:0000256" key="3">
    <source>
        <dbReference type="ARBA" id="ARBA00022989"/>
    </source>
</evidence>
<dbReference type="Pfam" id="PF05529">
    <property type="entry name" value="Bap31"/>
    <property type="match status" value="1"/>
</dbReference>
<keyword evidence="2 5" id="KW-0812">Transmembrane</keyword>
<gene>
    <name evidence="8" type="ORF">DIURU_000445</name>
</gene>
<evidence type="ECO:0000313" key="8">
    <source>
        <dbReference type="EMBL" id="KAA8907758.1"/>
    </source>
</evidence>
<dbReference type="GO" id="GO:0006888">
    <property type="term" value="P:endoplasmic reticulum to Golgi vesicle-mediated transport"/>
    <property type="evidence" value="ECO:0007669"/>
    <property type="project" value="UniProtKB-UniRule"/>
</dbReference>
<feature type="transmembrane region" description="Helical" evidence="5">
    <location>
        <begin position="88"/>
        <end position="108"/>
    </location>
</feature>
<dbReference type="InterPro" id="IPR040463">
    <property type="entry name" value="BAP29/BAP31_N"/>
</dbReference>
<keyword evidence="9" id="KW-1185">Reference proteome</keyword>
<keyword evidence="5" id="KW-0931">ER-Golgi transport</keyword>
<organism evidence="8 9">
    <name type="scientific">Diutina rugosa</name>
    <name type="common">Yeast</name>
    <name type="synonym">Candida rugosa</name>
    <dbReference type="NCBI Taxonomy" id="5481"/>
    <lineage>
        <taxon>Eukaryota</taxon>
        <taxon>Fungi</taxon>
        <taxon>Dikarya</taxon>
        <taxon>Ascomycota</taxon>
        <taxon>Saccharomycotina</taxon>
        <taxon>Pichiomycetes</taxon>
        <taxon>Debaryomycetaceae</taxon>
        <taxon>Diutina</taxon>
    </lineage>
</organism>
<keyword evidence="5" id="KW-0653">Protein transport</keyword>
<comment type="function">
    <text evidence="5">May play a role in anterograde transport of membrane proteins from the endoplasmic reticulum to the Golgi.</text>
</comment>